<dbReference type="AlphaFoldDB" id="A0AAW0XI07"/>
<keyword evidence="3" id="KW-1185">Reference proteome</keyword>
<proteinExistence type="predicted"/>
<evidence type="ECO:0000256" key="1">
    <source>
        <dbReference type="SAM" id="MobiDB-lite"/>
    </source>
</evidence>
<organism evidence="2 3">
    <name type="scientific">Cherax quadricarinatus</name>
    <name type="common">Australian red claw crayfish</name>
    <dbReference type="NCBI Taxonomy" id="27406"/>
    <lineage>
        <taxon>Eukaryota</taxon>
        <taxon>Metazoa</taxon>
        <taxon>Ecdysozoa</taxon>
        <taxon>Arthropoda</taxon>
        <taxon>Crustacea</taxon>
        <taxon>Multicrustacea</taxon>
        <taxon>Malacostraca</taxon>
        <taxon>Eumalacostraca</taxon>
        <taxon>Eucarida</taxon>
        <taxon>Decapoda</taxon>
        <taxon>Pleocyemata</taxon>
        <taxon>Astacidea</taxon>
        <taxon>Parastacoidea</taxon>
        <taxon>Parastacidae</taxon>
        <taxon>Cherax</taxon>
    </lineage>
</organism>
<gene>
    <name evidence="2" type="ORF">OTU49_017404</name>
</gene>
<name>A0AAW0XI07_CHEQU</name>
<evidence type="ECO:0000313" key="2">
    <source>
        <dbReference type="EMBL" id="KAK8742625.1"/>
    </source>
</evidence>
<evidence type="ECO:0000313" key="3">
    <source>
        <dbReference type="Proteomes" id="UP001445076"/>
    </source>
</evidence>
<feature type="non-terminal residue" evidence="2">
    <location>
        <position position="1"/>
    </location>
</feature>
<dbReference type="EMBL" id="JARKIK010000028">
    <property type="protein sequence ID" value="KAK8742625.1"/>
    <property type="molecule type" value="Genomic_DNA"/>
</dbReference>
<comment type="caution">
    <text evidence="2">The sequence shown here is derived from an EMBL/GenBank/DDBJ whole genome shotgun (WGS) entry which is preliminary data.</text>
</comment>
<sequence length="100" mass="10820">PKHRQRPISSGTPANRIDTGARPNFSPWVAGSPTLRKRVLPIRGGEGRGGQHSLVDLRAVKVHLNKEGEVPAGATLCYSGAPGIEWQNWKTRISSSRISS</sequence>
<accession>A0AAW0XI07</accession>
<reference evidence="2 3" key="1">
    <citation type="journal article" date="2024" name="BMC Genomics">
        <title>Genome assembly of redclaw crayfish (Cherax quadricarinatus) provides insights into its immune adaptation and hypoxia tolerance.</title>
        <authorList>
            <person name="Liu Z."/>
            <person name="Zheng J."/>
            <person name="Li H."/>
            <person name="Fang K."/>
            <person name="Wang S."/>
            <person name="He J."/>
            <person name="Zhou D."/>
            <person name="Weng S."/>
            <person name="Chi M."/>
            <person name="Gu Z."/>
            <person name="He J."/>
            <person name="Li F."/>
            <person name="Wang M."/>
        </authorList>
    </citation>
    <scope>NUCLEOTIDE SEQUENCE [LARGE SCALE GENOMIC DNA]</scope>
    <source>
        <strain evidence="2">ZL_2023a</strain>
    </source>
</reference>
<dbReference type="Proteomes" id="UP001445076">
    <property type="component" value="Unassembled WGS sequence"/>
</dbReference>
<protein>
    <submittedName>
        <fullName evidence="2">Uncharacterized protein</fullName>
    </submittedName>
</protein>
<feature type="region of interest" description="Disordered" evidence="1">
    <location>
        <begin position="1"/>
        <end position="30"/>
    </location>
</feature>